<dbReference type="EMBL" id="BGPR01000490">
    <property type="protein sequence ID" value="GBM22982.1"/>
    <property type="molecule type" value="Genomic_DNA"/>
</dbReference>
<reference evidence="1 2" key="1">
    <citation type="journal article" date="2019" name="Sci. Rep.">
        <title>Orb-weaving spider Araneus ventricosus genome elucidates the spidroin gene catalogue.</title>
        <authorList>
            <person name="Kono N."/>
            <person name="Nakamura H."/>
            <person name="Ohtoshi R."/>
            <person name="Moran D.A.P."/>
            <person name="Shinohara A."/>
            <person name="Yoshida Y."/>
            <person name="Fujiwara M."/>
            <person name="Mori M."/>
            <person name="Tomita M."/>
            <person name="Arakawa K."/>
        </authorList>
    </citation>
    <scope>NUCLEOTIDE SEQUENCE [LARGE SCALE GENOMIC DNA]</scope>
</reference>
<evidence type="ECO:0000313" key="2">
    <source>
        <dbReference type="Proteomes" id="UP000499080"/>
    </source>
</evidence>
<gene>
    <name evidence="1" type="ORF">AVEN_172330_1</name>
</gene>
<dbReference type="Proteomes" id="UP000499080">
    <property type="component" value="Unassembled WGS sequence"/>
</dbReference>
<comment type="caution">
    <text evidence="1">The sequence shown here is derived from an EMBL/GenBank/DDBJ whole genome shotgun (WGS) entry which is preliminary data.</text>
</comment>
<sequence>MTCPSSVRAKLWLEKNFVLYLFTRGRYEIMTFAILPTPFDELLDIVWNSRREQDSANVLLHKILPWVYGINSPTRRIMENEGLFTNMQENT</sequence>
<evidence type="ECO:0000313" key="1">
    <source>
        <dbReference type="EMBL" id="GBM22982.1"/>
    </source>
</evidence>
<organism evidence="1 2">
    <name type="scientific">Araneus ventricosus</name>
    <name type="common">Orbweaver spider</name>
    <name type="synonym">Epeira ventricosa</name>
    <dbReference type="NCBI Taxonomy" id="182803"/>
    <lineage>
        <taxon>Eukaryota</taxon>
        <taxon>Metazoa</taxon>
        <taxon>Ecdysozoa</taxon>
        <taxon>Arthropoda</taxon>
        <taxon>Chelicerata</taxon>
        <taxon>Arachnida</taxon>
        <taxon>Araneae</taxon>
        <taxon>Araneomorphae</taxon>
        <taxon>Entelegynae</taxon>
        <taxon>Araneoidea</taxon>
        <taxon>Araneidae</taxon>
        <taxon>Araneus</taxon>
    </lineage>
</organism>
<keyword evidence="2" id="KW-1185">Reference proteome</keyword>
<protein>
    <submittedName>
        <fullName evidence="1">Uncharacterized protein</fullName>
    </submittedName>
</protein>
<name>A0A4Y2E1N5_ARAVE</name>
<accession>A0A4Y2E1N5</accession>
<proteinExistence type="predicted"/>
<dbReference type="AlphaFoldDB" id="A0A4Y2E1N5"/>